<protein>
    <submittedName>
        <fullName evidence="1">Uncharacterized protein</fullName>
    </submittedName>
</protein>
<evidence type="ECO:0000313" key="2">
    <source>
        <dbReference type="Proteomes" id="UP000268350"/>
    </source>
</evidence>
<dbReference type="OMA" id="MFRPINI"/>
<dbReference type="EMBL" id="OUUW01000006">
    <property type="protein sequence ID" value="SPP82105.1"/>
    <property type="molecule type" value="Genomic_DNA"/>
</dbReference>
<reference evidence="2" key="1">
    <citation type="submission" date="2018-01" db="EMBL/GenBank/DDBJ databases">
        <authorList>
            <person name="Alioto T."/>
            <person name="Alioto T."/>
        </authorList>
    </citation>
    <scope>NUCLEOTIDE SEQUENCE [LARGE SCALE GENOMIC DNA]</scope>
</reference>
<gene>
    <name evidence="1" type="ORF">DGUA_6G013917</name>
</gene>
<keyword evidence="2" id="KW-1185">Reference proteome</keyword>
<name>A0A3B0JIR8_DROGU</name>
<sequence length="251" mass="29356">MLSPSPSLSTLALTILLEIQNKTFKTSHSFQKFDFNFKIIFKFSKKPNKTLSSSGMFRPINIMLIRGAQRHLYEAPLCCNKYSFQLNPKTIAVWSQKKKQKTTASKEASALVVSEKQLNSRESLKMMKENRKNDIEQMSTGPFKVTEYSQEATKVNSQIPKDDTKLKLSRRDFLRQMYKDNRMNLIEKKPSAGKQMDSAKSTKEFLSPARLEFVNLMWKERQEEIEKRKQETDKKYVSRFEMNAGRKERII</sequence>
<dbReference type="OrthoDB" id="7875588at2759"/>
<evidence type="ECO:0000313" key="1">
    <source>
        <dbReference type="EMBL" id="SPP82105.1"/>
    </source>
</evidence>
<organism evidence="1 2">
    <name type="scientific">Drosophila guanche</name>
    <name type="common">Fruit fly</name>
    <dbReference type="NCBI Taxonomy" id="7266"/>
    <lineage>
        <taxon>Eukaryota</taxon>
        <taxon>Metazoa</taxon>
        <taxon>Ecdysozoa</taxon>
        <taxon>Arthropoda</taxon>
        <taxon>Hexapoda</taxon>
        <taxon>Insecta</taxon>
        <taxon>Pterygota</taxon>
        <taxon>Neoptera</taxon>
        <taxon>Endopterygota</taxon>
        <taxon>Diptera</taxon>
        <taxon>Brachycera</taxon>
        <taxon>Muscomorpha</taxon>
        <taxon>Ephydroidea</taxon>
        <taxon>Drosophilidae</taxon>
        <taxon>Drosophila</taxon>
        <taxon>Sophophora</taxon>
    </lineage>
</organism>
<dbReference type="Proteomes" id="UP000268350">
    <property type="component" value="Unassembled WGS sequence"/>
</dbReference>
<dbReference type="AlphaFoldDB" id="A0A3B0JIR8"/>
<accession>A0A3B0JIR8</accession>
<proteinExistence type="predicted"/>